<evidence type="ECO:0000256" key="1">
    <source>
        <dbReference type="SAM" id="MobiDB-lite"/>
    </source>
</evidence>
<organism evidence="2 3">
    <name type="scientific">Laccaria amethystina LaAM-08-1</name>
    <dbReference type="NCBI Taxonomy" id="1095629"/>
    <lineage>
        <taxon>Eukaryota</taxon>
        <taxon>Fungi</taxon>
        <taxon>Dikarya</taxon>
        <taxon>Basidiomycota</taxon>
        <taxon>Agaricomycotina</taxon>
        <taxon>Agaricomycetes</taxon>
        <taxon>Agaricomycetidae</taxon>
        <taxon>Agaricales</taxon>
        <taxon>Agaricineae</taxon>
        <taxon>Hydnangiaceae</taxon>
        <taxon>Laccaria</taxon>
    </lineage>
</organism>
<dbReference type="Proteomes" id="UP000054477">
    <property type="component" value="Unassembled WGS sequence"/>
</dbReference>
<feature type="region of interest" description="Disordered" evidence="1">
    <location>
        <begin position="192"/>
        <end position="244"/>
    </location>
</feature>
<evidence type="ECO:0000313" key="3">
    <source>
        <dbReference type="Proteomes" id="UP000054477"/>
    </source>
</evidence>
<dbReference type="OrthoDB" id="3007511at2759"/>
<protein>
    <submittedName>
        <fullName evidence="2">Uncharacterized protein</fullName>
    </submittedName>
</protein>
<dbReference type="EMBL" id="KN838574">
    <property type="protein sequence ID" value="KIK04042.1"/>
    <property type="molecule type" value="Genomic_DNA"/>
</dbReference>
<name>A0A0C9Y1Z5_9AGAR</name>
<dbReference type="HOGENOM" id="CLU_783178_0_0_1"/>
<reference evidence="2 3" key="1">
    <citation type="submission" date="2014-04" db="EMBL/GenBank/DDBJ databases">
        <authorList>
            <consortium name="DOE Joint Genome Institute"/>
            <person name="Kuo A."/>
            <person name="Kohler A."/>
            <person name="Nagy L.G."/>
            <person name="Floudas D."/>
            <person name="Copeland A."/>
            <person name="Barry K.W."/>
            <person name="Cichocki N."/>
            <person name="Veneault-Fourrey C."/>
            <person name="LaButti K."/>
            <person name="Lindquist E.A."/>
            <person name="Lipzen A."/>
            <person name="Lundell T."/>
            <person name="Morin E."/>
            <person name="Murat C."/>
            <person name="Sun H."/>
            <person name="Tunlid A."/>
            <person name="Henrissat B."/>
            <person name="Grigoriev I.V."/>
            <person name="Hibbett D.S."/>
            <person name="Martin F."/>
            <person name="Nordberg H.P."/>
            <person name="Cantor M.N."/>
            <person name="Hua S.X."/>
        </authorList>
    </citation>
    <scope>NUCLEOTIDE SEQUENCE [LARGE SCALE GENOMIC DNA]</scope>
    <source>
        <strain evidence="2 3">LaAM-08-1</strain>
    </source>
</reference>
<evidence type="ECO:0000313" key="2">
    <source>
        <dbReference type="EMBL" id="KIK04042.1"/>
    </source>
</evidence>
<keyword evidence="3" id="KW-1185">Reference proteome</keyword>
<proteinExistence type="predicted"/>
<sequence length="354" mass="39130">MEKYLTHRGMDVWLADPKGQIIPHTSHSVKDNTISATVSIKRGALYAINWKCSPNSPPLSAFWEAFVSSTPRSGRNKGDNQFPEGVAIARHFIDERDPESQVLSSTKKRLFPPYKRDGHLEAPRSVLEDARLGFVRLELRRTQGDIDFWENPVPGQAGDHDCTIEADVVDDKNEGKAPYIVFQFNFTDASAAPSPPAKRLQAAEPSPSSPKFSFAKRRKVESPSANPRQTSNTGNQINSTSSSRNNRLGTLVEAASTATCAGVFFQENCYRIVCRNHRLGSRIDAVVTTRVGRKNDGTRGTGKRSSRAGERGCIKGCQNYVPEAKTWGGLIKVSPSSGWLKYDVYNVRVSLEQC</sequence>
<reference evidence="3" key="2">
    <citation type="submission" date="2015-01" db="EMBL/GenBank/DDBJ databases">
        <title>Evolutionary Origins and Diversification of the Mycorrhizal Mutualists.</title>
        <authorList>
            <consortium name="DOE Joint Genome Institute"/>
            <consortium name="Mycorrhizal Genomics Consortium"/>
            <person name="Kohler A."/>
            <person name="Kuo A."/>
            <person name="Nagy L.G."/>
            <person name="Floudas D."/>
            <person name="Copeland A."/>
            <person name="Barry K.W."/>
            <person name="Cichocki N."/>
            <person name="Veneault-Fourrey C."/>
            <person name="LaButti K."/>
            <person name="Lindquist E.A."/>
            <person name="Lipzen A."/>
            <person name="Lundell T."/>
            <person name="Morin E."/>
            <person name="Murat C."/>
            <person name="Riley R."/>
            <person name="Ohm R."/>
            <person name="Sun H."/>
            <person name="Tunlid A."/>
            <person name="Henrissat B."/>
            <person name="Grigoriev I.V."/>
            <person name="Hibbett D.S."/>
            <person name="Martin F."/>
        </authorList>
    </citation>
    <scope>NUCLEOTIDE SEQUENCE [LARGE SCALE GENOMIC DNA]</scope>
    <source>
        <strain evidence="3">LaAM-08-1</strain>
    </source>
</reference>
<gene>
    <name evidence="2" type="ORF">K443DRAFT_650273</name>
</gene>
<feature type="compositionally biased region" description="Polar residues" evidence="1">
    <location>
        <begin position="223"/>
        <end position="244"/>
    </location>
</feature>
<dbReference type="AlphaFoldDB" id="A0A0C9Y1Z5"/>
<accession>A0A0C9Y1Z5</accession>